<dbReference type="Gene3D" id="2.30.30.40">
    <property type="entry name" value="SH3 Domains"/>
    <property type="match status" value="1"/>
</dbReference>
<keyword evidence="2" id="KW-1185">Reference proteome</keyword>
<gene>
    <name evidence="1" type="ORF">NIES2135_60080</name>
</gene>
<dbReference type="EMBL" id="AP018203">
    <property type="protein sequence ID" value="BAY59131.1"/>
    <property type="molecule type" value="Genomic_DNA"/>
</dbReference>
<protein>
    <submittedName>
        <fullName evidence="1">Uncharacterized protein</fullName>
    </submittedName>
</protein>
<accession>A0A1Z4JQT6</accession>
<evidence type="ECO:0000313" key="2">
    <source>
        <dbReference type="Proteomes" id="UP000217895"/>
    </source>
</evidence>
<dbReference type="Proteomes" id="UP000217895">
    <property type="component" value="Chromosome"/>
</dbReference>
<name>A0A1Z4JQT6_LEPBY</name>
<reference evidence="1 2" key="1">
    <citation type="submission" date="2017-06" db="EMBL/GenBank/DDBJ databases">
        <title>Genome sequencing of cyanobaciteial culture collection at National Institute for Environmental Studies (NIES).</title>
        <authorList>
            <person name="Hirose Y."/>
            <person name="Shimura Y."/>
            <person name="Fujisawa T."/>
            <person name="Nakamura Y."/>
            <person name="Kawachi M."/>
        </authorList>
    </citation>
    <scope>NUCLEOTIDE SEQUENCE [LARGE SCALE GENOMIC DNA]</scope>
    <source>
        <strain evidence="1 2">NIES-2135</strain>
    </source>
</reference>
<dbReference type="AlphaFoldDB" id="A0A1Z4JQT6"/>
<sequence length="140" mass="15817">MKQPHSIILTLTIITITIATPTLSEPYNSNPDRQGNYFSNEAPVKGTVQSPLMRGSLWQVTVSYLNCRSNADAKSRIIRQFKRSELLQADVGRGGADEVLLNAKDKNGNPWMRVRSASGQNYKCYVRANRRYIQPYSSHQ</sequence>
<proteinExistence type="predicted"/>
<organism evidence="1 2">
    <name type="scientific">Leptolyngbya boryana NIES-2135</name>
    <dbReference type="NCBI Taxonomy" id="1973484"/>
    <lineage>
        <taxon>Bacteria</taxon>
        <taxon>Bacillati</taxon>
        <taxon>Cyanobacteriota</taxon>
        <taxon>Cyanophyceae</taxon>
        <taxon>Leptolyngbyales</taxon>
        <taxon>Leptolyngbyaceae</taxon>
        <taxon>Leptolyngbya group</taxon>
        <taxon>Leptolyngbya</taxon>
    </lineage>
</organism>
<evidence type="ECO:0000313" key="1">
    <source>
        <dbReference type="EMBL" id="BAY59131.1"/>
    </source>
</evidence>